<proteinExistence type="predicted"/>
<evidence type="ECO:0000313" key="1">
    <source>
        <dbReference type="EMBL" id="KAF2763705.1"/>
    </source>
</evidence>
<name>A0A6G1KSX0_9PEZI</name>
<accession>A0A6G1KSX0</accession>
<dbReference type="AlphaFoldDB" id="A0A6G1KSX0"/>
<dbReference type="EMBL" id="ML995972">
    <property type="protein sequence ID" value="KAF2763705.1"/>
    <property type="molecule type" value="Genomic_DNA"/>
</dbReference>
<reference evidence="1" key="1">
    <citation type="journal article" date="2020" name="Stud. Mycol.">
        <title>101 Dothideomycetes genomes: a test case for predicting lifestyles and emergence of pathogens.</title>
        <authorList>
            <person name="Haridas S."/>
            <person name="Albert R."/>
            <person name="Binder M."/>
            <person name="Bloem J."/>
            <person name="Labutti K."/>
            <person name="Salamov A."/>
            <person name="Andreopoulos B."/>
            <person name="Baker S."/>
            <person name="Barry K."/>
            <person name="Bills G."/>
            <person name="Bluhm B."/>
            <person name="Cannon C."/>
            <person name="Castanera R."/>
            <person name="Culley D."/>
            <person name="Daum C."/>
            <person name="Ezra D."/>
            <person name="Gonzalez J."/>
            <person name="Henrissat B."/>
            <person name="Kuo A."/>
            <person name="Liang C."/>
            <person name="Lipzen A."/>
            <person name="Lutzoni F."/>
            <person name="Magnuson J."/>
            <person name="Mondo S."/>
            <person name="Nolan M."/>
            <person name="Ohm R."/>
            <person name="Pangilinan J."/>
            <person name="Park H.-J."/>
            <person name="Ramirez L."/>
            <person name="Alfaro M."/>
            <person name="Sun H."/>
            <person name="Tritt A."/>
            <person name="Yoshinaga Y."/>
            <person name="Zwiers L.-H."/>
            <person name="Turgeon B."/>
            <person name="Goodwin S."/>
            <person name="Spatafora J."/>
            <person name="Crous P."/>
            <person name="Grigoriev I."/>
        </authorList>
    </citation>
    <scope>NUCLEOTIDE SEQUENCE</scope>
    <source>
        <strain evidence="1">CBS 116005</strain>
    </source>
</reference>
<gene>
    <name evidence="1" type="ORF">EJ03DRAFT_356415</name>
</gene>
<organism evidence="1 2">
    <name type="scientific">Teratosphaeria nubilosa</name>
    <dbReference type="NCBI Taxonomy" id="161662"/>
    <lineage>
        <taxon>Eukaryota</taxon>
        <taxon>Fungi</taxon>
        <taxon>Dikarya</taxon>
        <taxon>Ascomycota</taxon>
        <taxon>Pezizomycotina</taxon>
        <taxon>Dothideomycetes</taxon>
        <taxon>Dothideomycetidae</taxon>
        <taxon>Mycosphaerellales</taxon>
        <taxon>Teratosphaeriaceae</taxon>
        <taxon>Teratosphaeria</taxon>
    </lineage>
</organism>
<sequence length="214" mass="23988">MESAASSSEGSTYQPRAVRREDAISNLSTYAKLMRQRTLSDSSSKMLTSLAALSSRQAQTEEDYFNTSTSTIPTYGPTVEQLRLGLDQYTSSSPTAAELRVTLPERSGRRAADYAKRRAEYSRQMAESCITQNGRRLKGHPTVQWIGRHCTVHNTALTRPVADKLAEVLSQLKFRTCWLGWVWSNFVDNEVVCCDLEQQREDRKASLEAAGLLN</sequence>
<keyword evidence="2" id="KW-1185">Reference proteome</keyword>
<protein>
    <submittedName>
        <fullName evidence="1">Uncharacterized protein</fullName>
    </submittedName>
</protein>
<dbReference type="Proteomes" id="UP000799436">
    <property type="component" value="Unassembled WGS sequence"/>
</dbReference>
<evidence type="ECO:0000313" key="2">
    <source>
        <dbReference type="Proteomes" id="UP000799436"/>
    </source>
</evidence>